<evidence type="ECO:0000256" key="3">
    <source>
        <dbReference type="ARBA" id="ARBA00004922"/>
    </source>
</evidence>
<accession>A0A091JI97</accession>
<gene>
    <name evidence="35" type="ORF">Z169_06067</name>
</gene>
<sequence length="245" mass="27775">MKCSLRFCFLSTAFLLVFVMSLLFTYSHHSIAYLDPGGLGSIHRVKLVPGYAGMQRLSKGVCPQMLQPQFKSHNTHEVLSKLFQIVPGEDPYRSRDPRRCRRCAVVGNSGNLRGSSYGPEIDGHDFVMRMNQAPTVGFEGDVGGRTTHHFMYPESAKNLPANVSFVLVPFKTLDLLWIASALSTGQIRFTYAPVKPFLRVDKEKVQIYNPAFFKYIHDRWTEHHGRYPSTGMLVLFFALHVCDEV</sequence>
<evidence type="ECO:0000256" key="18">
    <source>
        <dbReference type="ARBA" id="ARBA00037859"/>
    </source>
</evidence>
<dbReference type="GO" id="GO:0005576">
    <property type="term" value="C:extracellular region"/>
    <property type="evidence" value="ECO:0007669"/>
    <property type="project" value="UniProtKB-SubCell"/>
</dbReference>
<dbReference type="PANTHER" id="PTHR46032">
    <property type="entry name" value="ALPHA-2,3-SIALYLTRANSFERASE ST3GAL I ISOFORM X1"/>
    <property type="match status" value="1"/>
</dbReference>
<dbReference type="InterPro" id="IPR051757">
    <property type="entry name" value="Beta-gal_alpha2-3_sialyltrans"/>
</dbReference>
<dbReference type="Gene3D" id="3.90.1480.20">
    <property type="entry name" value="Glycosyl transferase family 29"/>
    <property type="match status" value="1"/>
</dbReference>
<dbReference type="AlphaFoldDB" id="A0A091JI97"/>
<dbReference type="Pfam" id="PF00777">
    <property type="entry name" value="Glyco_transf_29"/>
    <property type="match status" value="1"/>
</dbReference>
<comment type="pathway">
    <text evidence="3">Protein modification; protein glycosylation.</text>
</comment>
<dbReference type="GO" id="GO:0006629">
    <property type="term" value="P:lipid metabolic process"/>
    <property type="evidence" value="ECO:0007669"/>
    <property type="project" value="UniProtKB-KW"/>
</dbReference>
<keyword evidence="13" id="KW-0443">Lipid metabolism</keyword>
<evidence type="ECO:0000313" key="35">
    <source>
        <dbReference type="EMBL" id="KFP19643.1"/>
    </source>
</evidence>
<dbReference type="GO" id="GO:0047288">
    <property type="term" value="F:beta-D-galactosyl-(1-&gt;3)-N-acetyl-beta-D-galactosaminide alpha-2,3- sialyltransferase"/>
    <property type="evidence" value="ECO:0007669"/>
    <property type="project" value="UniProtKB-EC"/>
</dbReference>
<comment type="catalytic activity">
    <reaction evidence="25">
        <text>a ganglioside GM1 (d18:1(4E)) + CMP-N-acetyl-beta-neuraminate = a ganglioside GD1a (d18:1(4E)) + CMP + H(+)</text>
        <dbReference type="Rhea" id="RHEA:18021"/>
        <dbReference type="ChEBI" id="CHEBI:15378"/>
        <dbReference type="ChEBI" id="CHEBI:57812"/>
        <dbReference type="ChEBI" id="CHEBI:60377"/>
        <dbReference type="ChEBI" id="CHEBI:77709"/>
        <dbReference type="ChEBI" id="CHEBI:78445"/>
        <dbReference type="EC" id="2.4.3.2"/>
    </reaction>
    <physiologicalReaction direction="left-to-right" evidence="25">
        <dbReference type="Rhea" id="RHEA:18022"/>
    </physiologicalReaction>
</comment>
<dbReference type="InterPro" id="IPR001675">
    <property type="entry name" value="Glyco_trans_29"/>
</dbReference>
<dbReference type="FunFam" id="3.90.1480.20:FF:000002">
    <property type="entry name" value="CMP-N-acetylneuraminate-beta-galactosamide- alpha-2,3-sialyltransferase 2"/>
    <property type="match status" value="1"/>
</dbReference>
<evidence type="ECO:0000256" key="19">
    <source>
        <dbReference type="ARBA" id="ARBA00039106"/>
    </source>
</evidence>
<comment type="catalytic activity">
    <reaction evidence="27">
        <text>ganglioside GM1 (d18:1(4E)/18:0) + CMP-N-acetyl-beta-neuraminate = ganglioside GD1a (18:1(4E)/18:0) + CMP + H(+)</text>
        <dbReference type="Rhea" id="RHEA:48248"/>
        <dbReference type="ChEBI" id="CHEBI:15378"/>
        <dbReference type="ChEBI" id="CHEBI:57812"/>
        <dbReference type="ChEBI" id="CHEBI:60377"/>
        <dbReference type="ChEBI" id="CHEBI:73110"/>
        <dbReference type="ChEBI" id="CHEBI:90153"/>
    </reaction>
    <physiologicalReaction direction="left-to-right" evidence="27">
        <dbReference type="Rhea" id="RHEA:48249"/>
    </physiologicalReaction>
</comment>
<evidence type="ECO:0000256" key="26">
    <source>
        <dbReference type="ARBA" id="ARBA00043816"/>
    </source>
</evidence>
<evidence type="ECO:0000256" key="2">
    <source>
        <dbReference type="ARBA" id="ARBA00004613"/>
    </source>
</evidence>
<evidence type="ECO:0000256" key="9">
    <source>
        <dbReference type="ARBA" id="ARBA00022692"/>
    </source>
</evidence>
<evidence type="ECO:0000256" key="8">
    <source>
        <dbReference type="ARBA" id="ARBA00022679"/>
    </source>
</evidence>
<keyword evidence="9 34" id="KW-0812">Transmembrane</keyword>
<evidence type="ECO:0000256" key="33">
    <source>
        <dbReference type="ARBA" id="ARBA00082805"/>
    </source>
</evidence>
<evidence type="ECO:0000256" key="27">
    <source>
        <dbReference type="ARBA" id="ARBA00047509"/>
    </source>
</evidence>
<evidence type="ECO:0000256" key="6">
    <source>
        <dbReference type="ARBA" id="ARBA00022525"/>
    </source>
</evidence>
<keyword evidence="6" id="KW-0964">Secreted</keyword>
<evidence type="ECO:0000256" key="31">
    <source>
        <dbReference type="ARBA" id="ARBA00081228"/>
    </source>
</evidence>
<dbReference type="GO" id="GO:0000139">
    <property type="term" value="C:Golgi membrane"/>
    <property type="evidence" value="ECO:0007669"/>
    <property type="project" value="UniProtKB-SubCell"/>
</dbReference>
<dbReference type="EC" id="2.4.3.4" evidence="20"/>
<proteinExistence type="inferred from homology"/>
<name>A0A091JI97_EGRGA</name>
<comment type="subcellular location">
    <subcellularLocation>
        <location evidence="1">Golgi apparatus membrane</location>
        <topology evidence="1">Single-pass type II membrane protein</topology>
    </subcellularLocation>
    <subcellularLocation>
        <location evidence="18">Golgi apparatus</location>
        <location evidence="18">Golgi stack membrane</location>
    </subcellularLocation>
    <subcellularLocation>
        <location evidence="2">Secreted</location>
    </subcellularLocation>
</comment>
<evidence type="ECO:0000256" key="25">
    <source>
        <dbReference type="ARBA" id="ARBA00043773"/>
    </source>
</evidence>
<keyword evidence="16" id="KW-0325">Glycoprotein</keyword>
<keyword evidence="8 35" id="KW-0808">Transferase</keyword>
<evidence type="ECO:0000256" key="30">
    <source>
        <dbReference type="ARBA" id="ARBA00072809"/>
    </source>
</evidence>
<dbReference type="EMBL" id="KK502030">
    <property type="protein sequence ID" value="KFP19643.1"/>
    <property type="molecule type" value="Genomic_DNA"/>
</dbReference>
<comment type="catalytic activity">
    <reaction evidence="17">
        <text>a beta-D-galactosyl-(1-&gt;3)-N-acetyl-alpha-D-galactosaminyl derivative + CMP-N-acetyl-beta-neuraminate = an N-acetyl-alpha-neuraminyl-(2-&gt;3)-beta-D-galactosyl-(1-&gt;3)-N-acetyl-alpha-D-galactosaminyl derivative + CMP + H(+)</text>
        <dbReference type="Rhea" id="RHEA:21616"/>
        <dbReference type="ChEBI" id="CHEBI:15378"/>
        <dbReference type="ChEBI" id="CHEBI:57812"/>
        <dbReference type="ChEBI" id="CHEBI:60377"/>
        <dbReference type="ChEBI" id="CHEBI:133470"/>
        <dbReference type="ChEBI" id="CHEBI:139596"/>
        <dbReference type="EC" id="2.4.3.4"/>
    </reaction>
    <physiologicalReaction direction="left-to-right" evidence="17">
        <dbReference type="Rhea" id="RHEA:21617"/>
    </physiologicalReaction>
</comment>
<evidence type="ECO:0000256" key="34">
    <source>
        <dbReference type="SAM" id="Phobius"/>
    </source>
</evidence>
<keyword evidence="12" id="KW-0333">Golgi apparatus</keyword>
<keyword evidence="14 34" id="KW-0472">Membrane</keyword>
<keyword evidence="7 35" id="KW-0328">Glycosyltransferase</keyword>
<dbReference type="Proteomes" id="UP000053119">
    <property type="component" value="Unassembled WGS sequence"/>
</dbReference>
<evidence type="ECO:0000256" key="1">
    <source>
        <dbReference type="ARBA" id="ARBA00004323"/>
    </source>
</evidence>
<dbReference type="GO" id="GO:0032580">
    <property type="term" value="C:Golgi cisterna membrane"/>
    <property type="evidence" value="ECO:0007669"/>
    <property type="project" value="UniProtKB-SubCell"/>
</dbReference>
<protein>
    <recommendedName>
        <fullName evidence="30">CMP-N-acetylneuraminate-beta-galactosamide-alpha-2,3-sialyltransferase 2</fullName>
        <ecNumber evidence="19">2.4.3.2</ecNumber>
        <ecNumber evidence="20">2.4.3.4</ecNumber>
    </recommendedName>
    <alternativeName>
        <fullName evidence="23">Gal-NAc6S</fullName>
    </alternativeName>
    <alternativeName>
        <fullName evidence="21">Gal-beta-1,3-GalNAc-alpha-2,3-sialyltransferase</fullName>
    </alternativeName>
    <alternativeName>
        <fullName evidence="22">Monosialoganglioside sialyltransferase</fullName>
    </alternativeName>
    <alternativeName>
        <fullName evidence="31">ST3Gal II</fullName>
    </alternativeName>
    <alternativeName>
        <fullName evidence="32">ST3GalA.2</fullName>
    </alternativeName>
    <alternativeName>
        <fullName evidence="33">Sialyltransferase 4B</fullName>
    </alternativeName>
</protein>
<evidence type="ECO:0000256" key="24">
    <source>
        <dbReference type="ARBA" id="ARBA00043673"/>
    </source>
</evidence>
<keyword evidence="15" id="KW-1015">Disulfide bond</keyword>
<evidence type="ECO:0000256" key="5">
    <source>
        <dbReference type="ARBA" id="ARBA00006003"/>
    </source>
</evidence>
<feature type="transmembrane region" description="Helical" evidence="34">
    <location>
        <begin position="7"/>
        <end position="26"/>
    </location>
</feature>
<dbReference type="STRING" id="188379.A0A091JI97"/>
<evidence type="ECO:0000256" key="17">
    <source>
        <dbReference type="ARBA" id="ARBA00036292"/>
    </source>
</evidence>
<evidence type="ECO:0000256" key="11">
    <source>
        <dbReference type="ARBA" id="ARBA00022989"/>
    </source>
</evidence>
<evidence type="ECO:0000256" key="20">
    <source>
        <dbReference type="ARBA" id="ARBA00039107"/>
    </source>
</evidence>
<keyword evidence="11 34" id="KW-1133">Transmembrane helix</keyword>
<comment type="catalytic activity">
    <reaction evidence="26">
        <text>a ganglioside GA1 + CMP-N-acetyl-beta-neuraminate = a ganglioside GM1b + CMP + H(+)</text>
        <dbReference type="Rhea" id="RHEA:48244"/>
        <dbReference type="ChEBI" id="CHEBI:15378"/>
        <dbReference type="ChEBI" id="CHEBI:57812"/>
        <dbReference type="ChEBI" id="CHEBI:60377"/>
        <dbReference type="ChEBI" id="CHEBI:88069"/>
        <dbReference type="ChEBI" id="CHEBI:90151"/>
    </reaction>
    <physiologicalReaction direction="left-to-right" evidence="26">
        <dbReference type="Rhea" id="RHEA:48245"/>
    </physiologicalReaction>
</comment>
<evidence type="ECO:0000313" key="36">
    <source>
        <dbReference type="Proteomes" id="UP000053119"/>
    </source>
</evidence>
<comment type="catalytic activity">
    <reaction evidence="28">
        <text>a globoside GalGb4Cer + CMP-N-acetyl-beta-neuraminate = a globoside MSGG + CMP + H(+)</text>
        <dbReference type="Rhea" id="RHEA:65372"/>
        <dbReference type="ChEBI" id="CHEBI:15378"/>
        <dbReference type="ChEBI" id="CHEBI:57812"/>
        <dbReference type="ChEBI" id="CHEBI:60377"/>
        <dbReference type="ChEBI" id="CHEBI:140623"/>
        <dbReference type="ChEBI" id="CHEBI:140691"/>
    </reaction>
    <physiologicalReaction direction="left-to-right" evidence="28">
        <dbReference type="Rhea" id="RHEA:65373"/>
    </physiologicalReaction>
</comment>
<evidence type="ECO:0000256" key="12">
    <source>
        <dbReference type="ARBA" id="ARBA00023034"/>
    </source>
</evidence>
<comment type="subunit">
    <text evidence="29">Homodimer; disulfide-linked. Homodimer formation occurs in the endoplasmic reticulum.</text>
</comment>
<organism evidence="35 36">
    <name type="scientific">Egretta garzetta</name>
    <name type="common">Little egret</name>
    <dbReference type="NCBI Taxonomy" id="188379"/>
    <lineage>
        <taxon>Eukaryota</taxon>
        <taxon>Metazoa</taxon>
        <taxon>Chordata</taxon>
        <taxon>Craniata</taxon>
        <taxon>Vertebrata</taxon>
        <taxon>Euteleostomi</taxon>
        <taxon>Archelosauria</taxon>
        <taxon>Archosauria</taxon>
        <taxon>Dinosauria</taxon>
        <taxon>Saurischia</taxon>
        <taxon>Theropoda</taxon>
        <taxon>Coelurosauria</taxon>
        <taxon>Aves</taxon>
        <taxon>Neognathae</taxon>
        <taxon>Neoaves</taxon>
        <taxon>Aequornithes</taxon>
        <taxon>Pelecaniformes</taxon>
        <taxon>Ardeidae</taxon>
        <taxon>Egretta</taxon>
    </lineage>
</organism>
<keyword evidence="36" id="KW-1185">Reference proteome</keyword>
<dbReference type="PANTHER" id="PTHR46032:SF4">
    <property type="entry name" value="CMP-N-ACETYLNEURAMINATE-BETA-GALACTOSAMIDE-ALPHA-2,3-SIALYLTRANSFERASE 2"/>
    <property type="match status" value="1"/>
</dbReference>
<evidence type="ECO:0000256" key="7">
    <source>
        <dbReference type="ARBA" id="ARBA00022676"/>
    </source>
</evidence>
<evidence type="ECO:0000256" key="22">
    <source>
        <dbReference type="ARBA" id="ARBA00042990"/>
    </source>
</evidence>
<evidence type="ECO:0000256" key="13">
    <source>
        <dbReference type="ARBA" id="ARBA00023098"/>
    </source>
</evidence>
<dbReference type="InterPro" id="IPR038578">
    <property type="entry name" value="GT29-like_sf"/>
</dbReference>
<comment type="similarity">
    <text evidence="5">Belongs to the glycosyltransferase 29 family.</text>
</comment>
<keyword evidence="10" id="KW-0735">Signal-anchor</keyword>
<evidence type="ECO:0000256" key="21">
    <source>
        <dbReference type="ARBA" id="ARBA00042448"/>
    </source>
</evidence>
<evidence type="ECO:0000256" key="10">
    <source>
        <dbReference type="ARBA" id="ARBA00022968"/>
    </source>
</evidence>
<evidence type="ECO:0000256" key="16">
    <source>
        <dbReference type="ARBA" id="ARBA00023180"/>
    </source>
</evidence>
<evidence type="ECO:0000256" key="14">
    <source>
        <dbReference type="ARBA" id="ARBA00023136"/>
    </source>
</evidence>
<evidence type="ECO:0000256" key="23">
    <source>
        <dbReference type="ARBA" id="ARBA00042991"/>
    </source>
</evidence>
<reference evidence="35 36" key="1">
    <citation type="submission" date="2014-04" db="EMBL/GenBank/DDBJ databases">
        <title>Genome evolution of avian class.</title>
        <authorList>
            <person name="Zhang G."/>
            <person name="Li C."/>
        </authorList>
    </citation>
    <scope>NUCLEOTIDE SEQUENCE [LARGE SCALE GENOMIC DNA]</scope>
    <source>
        <strain evidence="35">BGI_Z169</strain>
    </source>
</reference>
<evidence type="ECO:0000256" key="28">
    <source>
        <dbReference type="ARBA" id="ARBA00052027"/>
    </source>
</evidence>
<evidence type="ECO:0000256" key="32">
    <source>
        <dbReference type="ARBA" id="ARBA00081332"/>
    </source>
</evidence>
<comment type="pathway">
    <text evidence="4">Glycolipid biosynthesis.</text>
</comment>
<evidence type="ECO:0000256" key="4">
    <source>
        <dbReference type="ARBA" id="ARBA00004934"/>
    </source>
</evidence>
<comment type="catalytic activity">
    <reaction evidence="24">
        <text>a ganglioside GA1 (d18:1(4E)) + CMP-N-acetyl-beta-neuraminate = a ganglioside GM1b (d18:1(4E)) + CMP + H(+)</text>
        <dbReference type="Rhea" id="RHEA:47560"/>
        <dbReference type="ChEBI" id="CHEBI:15378"/>
        <dbReference type="ChEBI" id="CHEBI:27938"/>
        <dbReference type="ChEBI" id="CHEBI:57812"/>
        <dbReference type="ChEBI" id="CHEBI:60377"/>
        <dbReference type="ChEBI" id="CHEBI:78568"/>
    </reaction>
    <physiologicalReaction direction="left-to-right" evidence="24">
        <dbReference type="Rhea" id="RHEA:47561"/>
    </physiologicalReaction>
</comment>
<dbReference type="GO" id="GO:0097503">
    <property type="term" value="P:sialylation"/>
    <property type="evidence" value="ECO:0007669"/>
    <property type="project" value="TreeGrafter"/>
</dbReference>
<evidence type="ECO:0000256" key="15">
    <source>
        <dbReference type="ARBA" id="ARBA00023157"/>
    </source>
</evidence>
<evidence type="ECO:0000256" key="29">
    <source>
        <dbReference type="ARBA" id="ARBA00062545"/>
    </source>
</evidence>
<dbReference type="EC" id="2.4.3.2" evidence="19"/>
<dbReference type="GO" id="GO:0003836">
    <property type="term" value="F:beta-galactoside (CMP) alpha-2,3-sialyltransferase activity"/>
    <property type="evidence" value="ECO:0007669"/>
    <property type="project" value="UniProtKB-EC"/>
</dbReference>
<feature type="non-terminal residue" evidence="35">
    <location>
        <position position="245"/>
    </location>
</feature>